<organism evidence="2 3">
    <name type="scientific">Alcaligenes xylosoxydans xylosoxydans</name>
    <name type="common">Achromobacter xylosoxidans</name>
    <dbReference type="NCBI Taxonomy" id="85698"/>
    <lineage>
        <taxon>Bacteria</taxon>
        <taxon>Pseudomonadati</taxon>
        <taxon>Pseudomonadota</taxon>
        <taxon>Betaproteobacteria</taxon>
        <taxon>Burkholderiales</taxon>
        <taxon>Alcaligenaceae</taxon>
        <taxon>Achromobacter</taxon>
    </lineage>
</organism>
<dbReference type="Pfam" id="PF00561">
    <property type="entry name" value="Abhydrolase_1"/>
    <property type="match status" value="1"/>
</dbReference>
<proteinExistence type="predicted"/>
<evidence type="ECO:0000313" key="3">
    <source>
        <dbReference type="Proteomes" id="UP000060602"/>
    </source>
</evidence>
<dbReference type="EMBL" id="CP014060">
    <property type="protein sequence ID" value="AMG39756.1"/>
    <property type="molecule type" value="Genomic_DNA"/>
</dbReference>
<reference evidence="3" key="1">
    <citation type="submission" date="2015-12" db="EMBL/GenBank/DDBJ databases">
        <title>FDA dAtabase for Regulatory Grade micrObial Sequences (FDA-ARGOS): Supporting development and validation of Infectious Disease Dx tests.</title>
        <authorList>
            <person name="Case J."/>
            <person name="Tallon L."/>
            <person name="Sadzewicz L."/>
            <person name="Sengamalay N."/>
            <person name="Ott S."/>
            <person name="Godinez A."/>
            <person name="Nagaraj S."/>
            <person name="Nadendla S."/>
            <person name="Sichtig H."/>
        </authorList>
    </citation>
    <scope>NUCLEOTIDE SEQUENCE [LARGE SCALE GENOMIC DNA]</scope>
    <source>
        <strain evidence="3">FDAARGOS_147</strain>
    </source>
</reference>
<accession>A0A120LI99</accession>
<feature type="domain" description="AB hydrolase-1" evidence="1">
    <location>
        <begin position="54"/>
        <end position="171"/>
    </location>
</feature>
<keyword evidence="2" id="KW-0378">Hydrolase</keyword>
<name>A0A120LI99_ALCXX</name>
<dbReference type="PANTHER" id="PTHR43433">
    <property type="entry name" value="HYDROLASE, ALPHA/BETA FOLD FAMILY PROTEIN"/>
    <property type="match status" value="1"/>
</dbReference>
<dbReference type="InterPro" id="IPR029058">
    <property type="entry name" value="AB_hydrolase_fold"/>
</dbReference>
<protein>
    <submittedName>
        <fullName evidence="2">Alpha/beta hydrolase</fullName>
    </submittedName>
</protein>
<dbReference type="RefSeq" id="WP_061074051.1">
    <property type="nucleotide sequence ID" value="NZ_CP014060.2"/>
</dbReference>
<dbReference type="GO" id="GO:0004806">
    <property type="term" value="F:triacylglycerol lipase activity"/>
    <property type="evidence" value="ECO:0007669"/>
    <property type="project" value="TreeGrafter"/>
</dbReference>
<sequence length="244" mass="26778">MPILNIGNAELHVDIQGQGDAVLALAPGGMLSHRELWRVTRDGRPREYPDPVAALASRYRVIAPDQRNAGRSRAPVLASDGWTTYARDHLGLLDALGVQRFHVIGSCIGSSFALKLCELAPERVASAILQQPIGIAGQEGKRGESFDQWADTLRERDPAIDDHALEGLRHNLFGGDFVFSVSRDFVRRNPIPLLILGGNDPLHPRAVSLELARLAPAATLVEDWKAQPQRYLDAIQDFLARHPA</sequence>
<dbReference type="InterPro" id="IPR000073">
    <property type="entry name" value="AB_hydrolase_1"/>
</dbReference>
<dbReference type="Gene3D" id="3.40.50.1820">
    <property type="entry name" value="alpha/beta hydrolase"/>
    <property type="match status" value="1"/>
</dbReference>
<dbReference type="SUPFAM" id="SSF53474">
    <property type="entry name" value="alpha/beta-Hydrolases"/>
    <property type="match status" value="1"/>
</dbReference>
<dbReference type="AlphaFoldDB" id="A0A120LI99"/>
<dbReference type="PANTHER" id="PTHR43433:SF5">
    <property type="entry name" value="AB HYDROLASE-1 DOMAIN-CONTAINING PROTEIN"/>
    <property type="match status" value="1"/>
</dbReference>
<dbReference type="Proteomes" id="UP000060602">
    <property type="component" value="Chromosome"/>
</dbReference>
<gene>
    <name evidence="2" type="ORF">AL504_29405</name>
</gene>
<dbReference type="GO" id="GO:0046503">
    <property type="term" value="P:glycerolipid catabolic process"/>
    <property type="evidence" value="ECO:0007669"/>
    <property type="project" value="TreeGrafter"/>
</dbReference>
<dbReference type="InterPro" id="IPR050471">
    <property type="entry name" value="AB_hydrolase"/>
</dbReference>
<evidence type="ECO:0000259" key="1">
    <source>
        <dbReference type="Pfam" id="PF00561"/>
    </source>
</evidence>
<evidence type="ECO:0000313" key="2">
    <source>
        <dbReference type="EMBL" id="AMG39756.1"/>
    </source>
</evidence>